<proteinExistence type="inferred from homology"/>
<comment type="similarity">
    <text evidence="1">Belongs to the 5'-3' exonuclease family.</text>
</comment>
<dbReference type="PANTHER" id="PTHR12341">
    <property type="entry name" value="5'-&gt;3' EXORIBONUCLEASE"/>
    <property type="match status" value="1"/>
</dbReference>
<dbReference type="GO" id="GO:0003723">
    <property type="term" value="F:RNA binding"/>
    <property type="evidence" value="ECO:0007669"/>
    <property type="project" value="TreeGrafter"/>
</dbReference>
<reference evidence="3 4" key="1">
    <citation type="submission" date="2016-05" db="EMBL/GenBank/DDBJ databases">
        <title>Genome sequencing reveals origins of a unique bacterial endosymbiosis in the earliest lineages of terrestrial Fungi.</title>
        <authorList>
            <consortium name="DOE Joint Genome Institute"/>
            <person name="Uehling J."/>
            <person name="Gryganskyi A."/>
            <person name="Hameed K."/>
            <person name="Tschaplinski T."/>
            <person name="Misztal P."/>
            <person name="Wu S."/>
            <person name="Desiro A."/>
            <person name="Vande Pol N."/>
            <person name="Du Z.-Y."/>
            <person name="Zienkiewicz A."/>
            <person name="Zienkiewicz K."/>
            <person name="Morin E."/>
            <person name="Tisserant E."/>
            <person name="Splivallo R."/>
            <person name="Hainaut M."/>
            <person name="Henrissat B."/>
            <person name="Ohm R."/>
            <person name="Kuo A."/>
            <person name="Yan J."/>
            <person name="Lipzen A."/>
            <person name="Nolan M."/>
            <person name="Labutti K."/>
            <person name="Barry K."/>
            <person name="Goldstein A."/>
            <person name="Labbe J."/>
            <person name="Schadt C."/>
            <person name="Tuskan G."/>
            <person name="Grigoriev I."/>
            <person name="Martin F."/>
            <person name="Vilgalys R."/>
            <person name="Bonito G."/>
        </authorList>
    </citation>
    <scope>NUCLEOTIDE SEQUENCE [LARGE SCALE GENOMIC DNA]</scope>
    <source>
        <strain evidence="3 4">AG-77</strain>
    </source>
</reference>
<keyword evidence="4" id="KW-1185">Reference proteome</keyword>
<keyword evidence="3" id="KW-0540">Nuclease</keyword>
<dbReference type="CDD" id="cd18673">
    <property type="entry name" value="PIN_XRN1-2-like"/>
    <property type="match status" value="1"/>
</dbReference>
<dbReference type="InterPro" id="IPR027073">
    <property type="entry name" value="5_3_exoribonuclease"/>
</dbReference>
<dbReference type="AlphaFoldDB" id="A0A197JRZ9"/>
<dbReference type="GO" id="GO:0004534">
    <property type="term" value="F:5'-3' RNA exonuclease activity"/>
    <property type="evidence" value="ECO:0007669"/>
    <property type="project" value="TreeGrafter"/>
</dbReference>
<dbReference type="OrthoDB" id="372487at2759"/>
<dbReference type="Gene3D" id="3.40.50.12390">
    <property type="match status" value="2"/>
</dbReference>
<gene>
    <name evidence="3" type="ORF">K457DRAFT_598892</name>
</gene>
<keyword evidence="3" id="KW-0378">Hydrolase</keyword>
<dbReference type="GO" id="GO:0005634">
    <property type="term" value="C:nucleus"/>
    <property type="evidence" value="ECO:0007669"/>
    <property type="project" value="TreeGrafter"/>
</dbReference>
<dbReference type="PANTHER" id="PTHR12341:SF7">
    <property type="entry name" value="5'-3' EXORIBONUCLEASE 1"/>
    <property type="match status" value="1"/>
</dbReference>
<dbReference type="EMBL" id="KV442052">
    <property type="protein sequence ID" value="OAQ27975.1"/>
    <property type="molecule type" value="Genomic_DNA"/>
</dbReference>
<evidence type="ECO:0000313" key="4">
    <source>
        <dbReference type="Proteomes" id="UP000078512"/>
    </source>
</evidence>
<dbReference type="GO" id="GO:0016075">
    <property type="term" value="P:rRNA catabolic process"/>
    <property type="evidence" value="ECO:0007669"/>
    <property type="project" value="TreeGrafter"/>
</dbReference>
<accession>A0A197JRZ9</accession>
<dbReference type="GO" id="GO:0000956">
    <property type="term" value="P:nuclear-transcribed mRNA catabolic process"/>
    <property type="evidence" value="ECO:0007669"/>
    <property type="project" value="TreeGrafter"/>
</dbReference>
<sequence length="212" mass="24484">MNGIIHNCSLPNDTDAHFRLSEDKIFLAIFNYIDHLFLKIKPQKVFFMAVDGVAPRAKMNQQRSRRFRTAKDAEDAKRKAIAKGEELPEEEQFDRNCITPGTPFMKRLSAQLEYFISKKVTEDANWRGVKVVLSGHEVPGEGEHKIMEYIRLSKAQEGYNPNTRHCLYGLDADLIMLGLLSHEPHFALLREEVTFGRTNKKKGMSEEKFHLY</sequence>
<dbReference type="InterPro" id="IPR004859">
    <property type="entry name" value="Xrn1_N"/>
</dbReference>
<organism evidence="3 4">
    <name type="scientific">Linnemannia elongata AG-77</name>
    <dbReference type="NCBI Taxonomy" id="1314771"/>
    <lineage>
        <taxon>Eukaryota</taxon>
        <taxon>Fungi</taxon>
        <taxon>Fungi incertae sedis</taxon>
        <taxon>Mucoromycota</taxon>
        <taxon>Mortierellomycotina</taxon>
        <taxon>Mortierellomycetes</taxon>
        <taxon>Mortierellales</taxon>
        <taxon>Mortierellaceae</taxon>
        <taxon>Linnemannia</taxon>
    </lineage>
</organism>
<name>A0A197JRZ9_9FUNG</name>
<protein>
    <submittedName>
        <fullName evidence="3">Putative 5-3 exonuclease</fullName>
    </submittedName>
</protein>
<evidence type="ECO:0000256" key="1">
    <source>
        <dbReference type="ARBA" id="ARBA00038299"/>
    </source>
</evidence>
<evidence type="ECO:0000259" key="2">
    <source>
        <dbReference type="Pfam" id="PF03159"/>
    </source>
</evidence>
<evidence type="ECO:0000313" key="3">
    <source>
        <dbReference type="EMBL" id="OAQ27975.1"/>
    </source>
</evidence>
<feature type="domain" description="Xrn1 N-terminal" evidence="2">
    <location>
        <begin position="1"/>
        <end position="192"/>
    </location>
</feature>
<dbReference type="STRING" id="1314771.A0A197JRZ9"/>
<keyword evidence="3" id="KW-0269">Exonuclease</keyword>
<dbReference type="Pfam" id="PF03159">
    <property type="entry name" value="XRN_N"/>
    <property type="match status" value="1"/>
</dbReference>
<dbReference type="Proteomes" id="UP000078512">
    <property type="component" value="Unassembled WGS sequence"/>
</dbReference>